<keyword evidence="3" id="KW-1185">Reference proteome</keyword>
<evidence type="ECO:0000256" key="1">
    <source>
        <dbReference type="SAM" id="MobiDB-lite"/>
    </source>
</evidence>
<feature type="compositionally biased region" description="Basic and acidic residues" evidence="1">
    <location>
        <begin position="82"/>
        <end position="92"/>
    </location>
</feature>
<sequence length="214" mass="22958">MNSTDAGATSSHSVQPRVNHLLRKLANTVGTNPTPKRKINRHFVPTVAVESSSAAVKFSTGNTDYEVIPDPSDDDDESASDGELKPRRRELAPGRSAAAAKFSTGSTNYEVVPVSSDNEYESTSDLEVIVGKPRTPQAIRTITQALTPGMVRIIRLRIKGRPVEEDPLAIRGDLEDNHQGVYANLLLSLTLAGLYIGSGSSDGDGRADVYEQGL</sequence>
<dbReference type="RefSeq" id="XP_033579882.1">
    <property type="nucleotide sequence ID" value="XM_033721850.1"/>
</dbReference>
<organism evidence="2">
    <name type="scientific">Mytilinidion resinicola</name>
    <dbReference type="NCBI Taxonomy" id="574789"/>
    <lineage>
        <taxon>Eukaryota</taxon>
        <taxon>Fungi</taxon>
        <taxon>Dikarya</taxon>
        <taxon>Ascomycota</taxon>
        <taxon>Pezizomycotina</taxon>
        <taxon>Dothideomycetes</taxon>
        <taxon>Pleosporomycetidae</taxon>
        <taxon>Mytilinidiales</taxon>
        <taxon>Mytilinidiaceae</taxon>
        <taxon>Mytilinidion</taxon>
    </lineage>
</organism>
<dbReference type="GeneID" id="54462743"/>
<dbReference type="EMBL" id="MU003696">
    <property type="protein sequence ID" value="KAF2812918.1"/>
    <property type="molecule type" value="Genomic_DNA"/>
</dbReference>
<gene>
    <name evidence="2 4" type="ORF">BDZ99DRAFT_473671</name>
</gene>
<name>A0A6A6YWI8_9PEZI</name>
<dbReference type="AlphaFoldDB" id="A0A6A6YWI8"/>
<evidence type="ECO:0000313" key="3">
    <source>
        <dbReference type="Proteomes" id="UP000504636"/>
    </source>
</evidence>
<proteinExistence type="predicted"/>
<reference evidence="4" key="3">
    <citation type="submission" date="2025-04" db="UniProtKB">
        <authorList>
            <consortium name="RefSeq"/>
        </authorList>
    </citation>
    <scope>IDENTIFICATION</scope>
    <source>
        <strain evidence="4">CBS 304.34</strain>
    </source>
</reference>
<reference evidence="2 4" key="1">
    <citation type="journal article" date="2020" name="Stud. Mycol.">
        <title>101 Dothideomycetes genomes: a test case for predicting lifestyles and emergence of pathogens.</title>
        <authorList>
            <person name="Haridas S."/>
            <person name="Albert R."/>
            <person name="Binder M."/>
            <person name="Bloem J."/>
            <person name="Labutti K."/>
            <person name="Salamov A."/>
            <person name="Andreopoulos B."/>
            <person name="Baker S."/>
            <person name="Barry K."/>
            <person name="Bills G."/>
            <person name="Bluhm B."/>
            <person name="Cannon C."/>
            <person name="Castanera R."/>
            <person name="Culley D."/>
            <person name="Daum C."/>
            <person name="Ezra D."/>
            <person name="Gonzalez J."/>
            <person name="Henrissat B."/>
            <person name="Kuo A."/>
            <person name="Liang C."/>
            <person name="Lipzen A."/>
            <person name="Lutzoni F."/>
            <person name="Magnuson J."/>
            <person name="Mondo S."/>
            <person name="Nolan M."/>
            <person name="Ohm R."/>
            <person name="Pangilinan J."/>
            <person name="Park H.-J."/>
            <person name="Ramirez L."/>
            <person name="Alfaro M."/>
            <person name="Sun H."/>
            <person name="Tritt A."/>
            <person name="Yoshinaga Y."/>
            <person name="Zwiers L.-H."/>
            <person name="Turgeon B."/>
            <person name="Goodwin S."/>
            <person name="Spatafora J."/>
            <person name="Crous P."/>
            <person name="Grigoriev I."/>
        </authorList>
    </citation>
    <scope>NUCLEOTIDE SEQUENCE</scope>
    <source>
        <strain evidence="2 4">CBS 304.34</strain>
    </source>
</reference>
<protein>
    <submittedName>
        <fullName evidence="2 4">Uncharacterized protein</fullName>
    </submittedName>
</protein>
<feature type="compositionally biased region" description="Acidic residues" evidence="1">
    <location>
        <begin position="71"/>
        <end position="80"/>
    </location>
</feature>
<evidence type="ECO:0000313" key="2">
    <source>
        <dbReference type="EMBL" id="KAF2812918.1"/>
    </source>
</evidence>
<feature type="region of interest" description="Disordered" evidence="1">
    <location>
        <begin position="62"/>
        <end position="100"/>
    </location>
</feature>
<reference evidence="4" key="2">
    <citation type="submission" date="2020-04" db="EMBL/GenBank/DDBJ databases">
        <authorList>
            <consortium name="NCBI Genome Project"/>
        </authorList>
    </citation>
    <scope>NUCLEOTIDE SEQUENCE</scope>
    <source>
        <strain evidence="4">CBS 304.34</strain>
    </source>
</reference>
<accession>A0A6A6YWI8</accession>
<dbReference type="Proteomes" id="UP000504636">
    <property type="component" value="Unplaced"/>
</dbReference>
<evidence type="ECO:0000313" key="4">
    <source>
        <dbReference type="RefSeq" id="XP_033579882.1"/>
    </source>
</evidence>